<evidence type="ECO:0000259" key="8">
    <source>
        <dbReference type="Pfam" id="PF12698"/>
    </source>
</evidence>
<evidence type="ECO:0000256" key="5">
    <source>
        <dbReference type="SAM" id="Coils"/>
    </source>
</evidence>
<evidence type="ECO:0000256" key="4">
    <source>
        <dbReference type="ARBA" id="ARBA00023136"/>
    </source>
</evidence>
<dbReference type="InterPro" id="IPR013525">
    <property type="entry name" value="ABC2_TM"/>
</dbReference>
<dbReference type="GO" id="GO:0016020">
    <property type="term" value="C:membrane"/>
    <property type="evidence" value="ECO:0007669"/>
    <property type="project" value="UniProtKB-SubCell"/>
</dbReference>
<sequence length="905" mass="97664">MRNVWTIVKRDLMRLIRVPAAWVILMGLTFIPALYAWFNIYGFWNPYGNTGGIQVAVANEDHGATSDKLGHLDLGKQIVAKLKANDQLGWRFESEADAMNCVKAGKCYAAIVIPQNFSEDVASLFTKDMTVPALDYYVNEKVNAVTPKITDVGASTVDRQINSTFVSTVANVVSKTINETNTKIANRTDQVVARTTKQLDNAQQSIADGKETIKQLKATLDQVPQRTQAARKSLDNAAAAAQQASDGLATGQRLLTKTQGDVNKLSSDASDALDKGSSLISQASSDASSNINQISQSVTTASGQTGSALATLQNLNTSISNMLDELKGIDVSQLSPELQQQLQQIITDLQNQNKQTSDVVEDLTKLNTDTKNTASSISGLSTQANTSVQDSLRAAGAARNQITTGALPKLNTGLNSLATAAGALSGGLGGQQSLVEQAHTVFDQIDQVSTTAKQALDNTNSLLNGMNDRIGKLKTDLQSLSSANVLTSLLGVDGKLDASRIADFMNSPTVLNTHNLYPINSYGSGMAPLFTSLALWVGSFMLMVIPKLEVDDEGLEGLHVTASQKYIGRYILLAIIAAAQGIVCTIGDLVVGVQTVNAPLFVVTGLVTSLVYLSLVYALSTTFLLVGKGVVVALIMVQIPGASGLYPIEMLPKFFRVLFPFFPFTYSIDAFRETIGGFYDGTWGKRIGMLFVFAAASFFVGLTLRPLMANFIRLFAREMNESDMFLKETIYLPDTRVSTADALLALADKGGYRKEIERRAKRFAELYPKLLKGALIAGFVVPIALCITFSVTTGTKVVALAAWVIWLLAIILFLMTIELIRDSFQRRANVSGLSDQVLADMLFRRGTAHRVHTLHHVPRHVETQGSGTVTDADTTTTGDDAATTDNVTNPNPTEQQTNNDERRQS</sequence>
<feature type="transmembrane region" description="Helical" evidence="7">
    <location>
        <begin position="566"/>
        <end position="592"/>
    </location>
</feature>
<feature type="transmembrane region" description="Helical" evidence="7">
    <location>
        <begin position="630"/>
        <end position="648"/>
    </location>
</feature>
<evidence type="ECO:0000313" key="9">
    <source>
        <dbReference type="EMBL" id="RSX55188.1"/>
    </source>
</evidence>
<evidence type="ECO:0000313" key="10">
    <source>
        <dbReference type="Proteomes" id="UP000287609"/>
    </source>
</evidence>
<dbReference type="NCBIfam" id="TIGR03062">
    <property type="entry name" value="pip_yhgE_Cterm"/>
    <property type="match status" value="1"/>
</dbReference>
<feature type="transmembrane region" description="Helical" evidence="7">
    <location>
        <begin position="687"/>
        <end position="707"/>
    </location>
</feature>
<dbReference type="PANTHER" id="PTHR43077">
    <property type="entry name" value="TRANSPORT PERMEASE YVFS-RELATED"/>
    <property type="match status" value="1"/>
</dbReference>
<feature type="compositionally biased region" description="Low complexity" evidence="6">
    <location>
        <begin position="867"/>
        <end position="898"/>
    </location>
</feature>
<dbReference type="NCBIfam" id="TIGR03061">
    <property type="entry name" value="pip_yhgE_Nterm"/>
    <property type="match status" value="1"/>
</dbReference>
<protein>
    <submittedName>
        <fullName evidence="9">ABC-2 family transporter protein</fullName>
    </submittedName>
</protein>
<gene>
    <name evidence="9" type="ORF">D2E26_1242</name>
</gene>
<keyword evidence="2 7" id="KW-0812">Transmembrane</keyword>
<dbReference type="GO" id="GO:0140359">
    <property type="term" value="F:ABC-type transporter activity"/>
    <property type="evidence" value="ECO:0007669"/>
    <property type="project" value="InterPro"/>
</dbReference>
<feature type="transmembrane region" description="Helical" evidence="7">
    <location>
        <begin position="797"/>
        <end position="817"/>
    </location>
</feature>
<evidence type="ECO:0000256" key="1">
    <source>
        <dbReference type="ARBA" id="ARBA00004141"/>
    </source>
</evidence>
<feature type="transmembrane region" description="Helical" evidence="7">
    <location>
        <begin position="21"/>
        <end position="44"/>
    </location>
</feature>
<dbReference type="InterPro" id="IPR017500">
    <property type="entry name" value="Phage_infect_YhgE_N"/>
</dbReference>
<feature type="transmembrane region" description="Helical" evidence="7">
    <location>
        <begin position="598"/>
        <end position="618"/>
    </location>
</feature>
<dbReference type="InterPro" id="IPR051328">
    <property type="entry name" value="T7SS_ABC-Transporter"/>
</dbReference>
<keyword evidence="4 7" id="KW-0472">Membrane</keyword>
<keyword evidence="10" id="KW-1185">Reference proteome</keyword>
<feature type="domain" description="ABC-2 type transporter transmembrane" evidence="8">
    <location>
        <begin position="337"/>
        <end position="701"/>
    </location>
</feature>
<proteinExistence type="predicted"/>
<dbReference type="AlphaFoldDB" id="A0A430FQU5"/>
<dbReference type="InterPro" id="IPR017501">
    <property type="entry name" value="Phage_infect_YhgE_C"/>
</dbReference>
<dbReference type="Pfam" id="PF12698">
    <property type="entry name" value="ABC2_membrane_3"/>
    <property type="match status" value="1"/>
</dbReference>
<evidence type="ECO:0000256" key="7">
    <source>
        <dbReference type="SAM" id="Phobius"/>
    </source>
</evidence>
<dbReference type="Gene3D" id="3.40.1710.10">
    <property type="entry name" value="abc type-2 transporter like domain"/>
    <property type="match status" value="1"/>
</dbReference>
<reference evidence="9 10" key="1">
    <citation type="submission" date="2018-09" db="EMBL/GenBank/DDBJ databases">
        <title>Characterization of the phylogenetic diversity of five novel species belonging to the genus Bifidobacterium.</title>
        <authorList>
            <person name="Lugli G.A."/>
            <person name="Duranti S."/>
            <person name="Milani C."/>
        </authorList>
    </citation>
    <scope>NUCLEOTIDE SEQUENCE [LARGE SCALE GENOMIC DNA]</scope>
    <source>
        <strain evidence="9 10">2036B</strain>
    </source>
</reference>
<feature type="region of interest" description="Disordered" evidence="6">
    <location>
        <begin position="857"/>
        <end position="905"/>
    </location>
</feature>
<comment type="subcellular location">
    <subcellularLocation>
        <location evidence="1">Membrane</location>
        <topology evidence="1">Multi-pass membrane protein</topology>
    </subcellularLocation>
</comment>
<evidence type="ECO:0000256" key="3">
    <source>
        <dbReference type="ARBA" id="ARBA00022989"/>
    </source>
</evidence>
<feature type="coiled-coil region" evidence="5">
    <location>
        <begin position="335"/>
        <end position="366"/>
    </location>
</feature>
<dbReference type="OrthoDB" id="9811483at2"/>
<feature type="transmembrane region" description="Helical" evidence="7">
    <location>
        <begin position="770"/>
        <end position="791"/>
    </location>
</feature>
<keyword evidence="3 7" id="KW-1133">Transmembrane helix</keyword>
<feature type="transmembrane region" description="Helical" evidence="7">
    <location>
        <begin position="525"/>
        <end position="545"/>
    </location>
</feature>
<name>A0A430FQU5_9BIFI</name>
<dbReference type="PANTHER" id="PTHR43077:SF10">
    <property type="entry name" value="TRANSPORT PERMEASE PROTEIN"/>
    <property type="match status" value="1"/>
</dbReference>
<keyword evidence="5" id="KW-0175">Coiled coil</keyword>
<accession>A0A430FQU5</accession>
<organism evidence="9 10">
    <name type="scientific">Bifidobacterium dolichotidis</name>
    <dbReference type="NCBI Taxonomy" id="2306976"/>
    <lineage>
        <taxon>Bacteria</taxon>
        <taxon>Bacillati</taxon>
        <taxon>Actinomycetota</taxon>
        <taxon>Actinomycetes</taxon>
        <taxon>Bifidobacteriales</taxon>
        <taxon>Bifidobacteriaceae</taxon>
        <taxon>Bifidobacterium</taxon>
    </lineage>
</organism>
<dbReference type="EMBL" id="QXGM01000002">
    <property type="protein sequence ID" value="RSX55188.1"/>
    <property type="molecule type" value="Genomic_DNA"/>
</dbReference>
<comment type="caution">
    <text evidence="9">The sequence shown here is derived from an EMBL/GenBank/DDBJ whole genome shotgun (WGS) entry which is preliminary data.</text>
</comment>
<dbReference type="Proteomes" id="UP000287609">
    <property type="component" value="Unassembled WGS sequence"/>
</dbReference>
<evidence type="ECO:0000256" key="2">
    <source>
        <dbReference type="ARBA" id="ARBA00022692"/>
    </source>
</evidence>
<evidence type="ECO:0000256" key="6">
    <source>
        <dbReference type="SAM" id="MobiDB-lite"/>
    </source>
</evidence>